<dbReference type="PROSITE" id="PS50293">
    <property type="entry name" value="TPR_REGION"/>
    <property type="match status" value="1"/>
</dbReference>
<dbReference type="SUPFAM" id="SSF48452">
    <property type="entry name" value="TPR-like"/>
    <property type="match status" value="2"/>
</dbReference>
<reference evidence="2 3" key="1">
    <citation type="submission" date="2018-03" db="EMBL/GenBank/DDBJ databases">
        <title>Genome sequence of Clostridium liquoris DSM 100320.</title>
        <authorList>
            <person name="Poehlein A."/>
            <person name="Daniel R."/>
        </authorList>
    </citation>
    <scope>NUCLEOTIDE SEQUENCE [LARGE SCALE GENOMIC DNA]</scope>
    <source>
        <strain evidence="2 3">DSM 100320</strain>
    </source>
</reference>
<dbReference type="RefSeq" id="WP_106064586.1">
    <property type="nucleotide sequence ID" value="NZ_PVXO01000068.1"/>
</dbReference>
<dbReference type="OrthoDB" id="2986817at2"/>
<comment type="caution">
    <text evidence="2">The sequence shown here is derived from an EMBL/GenBank/DDBJ whole genome shotgun (WGS) entry which is preliminary data.</text>
</comment>
<proteinExistence type="predicted"/>
<name>A0A2T0B0V7_9CLOT</name>
<dbReference type="InterPro" id="IPR001387">
    <property type="entry name" value="Cro/C1-type_HTH"/>
</dbReference>
<dbReference type="InterPro" id="IPR010982">
    <property type="entry name" value="Lambda_DNA-bd_dom_sf"/>
</dbReference>
<dbReference type="InterPro" id="IPR011990">
    <property type="entry name" value="TPR-like_helical_dom_sf"/>
</dbReference>
<evidence type="ECO:0000313" key="2">
    <source>
        <dbReference type="EMBL" id="PRR77138.1"/>
    </source>
</evidence>
<evidence type="ECO:0000259" key="1">
    <source>
        <dbReference type="PROSITE" id="PS50943"/>
    </source>
</evidence>
<dbReference type="GO" id="GO:0003677">
    <property type="term" value="F:DNA binding"/>
    <property type="evidence" value="ECO:0007669"/>
    <property type="project" value="InterPro"/>
</dbReference>
<dbReference type="PROSITE" id="PS50943">
    <property type="entry name" value="HTH_CROC1"/>
    <property type="match status" value="1"/>
</dbReference>
<dbReference type="SMART" id="SM00028">
    <property type="entry name" value="TPR"/>
    <property type="match status" value="3"/>
</dbReference>
<keyword evidence="3" id="KW-1185">Reference proteome</keyword>
<feature type="domain" description="HTH cro/C1-type" evidence="1">
    <location>
        <begin position="10"/>
        <end position="63"/>
    </location>
</feature>
<dbReference type="Gene3D" id="1.10.260.40">
    <property type="entry name" value="lambda repressor-like DNA-binding domains"/>
    <property type="match status" value="1"/>
</dbReference>
<accession>A0A2T0B0V7</accession>
<protein>
    <submittedName>
        <fullName evidence="2">Helix-turn-helix domain protein</fullName>
    </submittedName>
</protein>
<dbReference type="Proteomes" id="UP000239706">
    <property type="component" value="Unassembled WGS sequence"/>
</dbReference>
<evidence type="ECO:0000313" key="3">
    <source>
        <dbReference type="Proteomes" id="UP000239706"/>
    </source>
</evidence>
<sequence length="417" mass="49268">MEILSTGEKIRRARIYKGYTLKYICEDKISVSKMSCIENGKVIPEDWILKFIANKLDLDIEYLRNDVRSQIRNNIETLNKSDKKLNYEEDLEYNLSFSEEYHYYEEAFKIMHMIFSYNINKGRFEKLQILIPKYYDICLKSKSSENQLTYYMDIGSYLYDSNEYGQAAGYYNTIITESEKTGKSEVLAKAVFNECACYIMMNDYKKAYEIAKYLIELVDCFQDNIKKAESYHMMAILSLRMKKNDFEDYEQKSYKLYGENKIYKANAIYNYAEAMFTLGLKERGAEYIIKALECHPKEKEESLVSFMIMCIDELIKNNIIDEAEKISDEAINYSIDIDNIKYIEKAYHCKALILGKKNELQSEEMYMNLSLDALMKFGNKKQIYERYLEMGNMYHKMNNVAESIKYFNSAINLAKKI</sequence>
<dbReference type="SUPFAM" id="SSF47413">
    <property type="entry name" value="lambda repressor-like DNA-binding domains"/>
    <property type="match status" value="1"/>
</dbReference>
<organism evidence="2 3">
    <name type="scientific">Clostridium liquoris</name>
    <dbReference type="NCBI Taxonomy" id="1289519"/>
    <lineage>
        <taxon>Bacteria</taxon>
        <taxon>Bacillati</taxon>
        <taxon>Bacillota</taxon>
        <taxon>Clostridia</taxon>
        <taxon>Eubacteriales</taxon>
        <taxon>Clostridiaceae</taxon>
        <taxon>Clostridium</taxon>
    </lineage>
</organism>
<dbReference type="EMBL" id="PVXO01000068">
    <property type="protein sequence ID" value="PRR77138.1"/>
    <property type="molecule type" value="Genomic_DNA"/>
</dbReference>
<dbReference type="AlphaFoldDB" id="A0A2T0B0V7"/>
<gene>
    <name evidence="2" type="ORF">CLLI_25500</name>
</gene>
<dbReference type="InterPro" id="IPR019734">
    <property type="entry name" value="TPR_rpt"/>
</dbReference>
<dbReference type="Gene3D" id="1.25.40.10">
    <property type="entry name" value="Tetratricopeptide repeat domain"/>
    <property type="match status" value="2"/>
</dbReference>
<dbReference type="CDD" id="cd00093">
    <property type="entry name" value="HTH_XRE"/>
    <property type="match status" value="1"/>
</dbReference>